<dbReference type="SUPFAM" id="SSF103190">
    <property type="entry name" value="Sensory domain-like"/>
    <property type="match status" value="1"/>
</dbReference>
<keyword evidence="4" id="KW-1003">Cell membrane</keyword>
<feature type="domain" description="Histidine kinase" evidence="11">
    <location>
        <begin position="424"/>
        <end position="531"/>
    </location>
</feature>
<evidence type="ECO:0000256" key="2">
    <source>
        <dbReference type="ARBA" id="ARBA00004651"/>
    </source>
</evidence>
<dbReference type="InterPro" id="IPR003594">
    <property type="entry name" value="HATPase_dom"/>
</dbReference>
<evidence type="ECO:0000256" key="7">
    <source>
        <dbReference type="ARBA" id="ARBA00022777"/>
    </source>
</evidence>
<feature type="transmembrane region" description="Helical" evidence="10">
    <location>
        <begin position="12"/>
        <end position="32"/>
    </location>
</feature>
<keyword evidence="7 12" id="KW-0418">Kinase</keyword>
<dbReference type="Pfam" id="PF17203">
    <property type="entry name" value="sCache_3_2"/>
    <property type="match status" value="1"/>
</dbReference>
<organism evidence="12 13">
    <name type="scientific">Celerinatantimonas diazotrophica</name>
    <dbReference type="NCBI Taxonomy" id="412034"/>
    <lineage>
        <taxon>Bacteria</taxon>
        <taxon>Pseudomonadati</taxon>
        <taxon>Pseudomonadota</taxon>
        <taxon>Gammaproteobacteria</taxon>
        <taxon>Celerinatantimonadaceae</taxon>
        <taxon>Celerinatantimonas</taxon>
    </lineage>
</organism>
<dbReference type="Gene3D" id="3.30.565.10">
    <property type="entry name" value="Histidine kinase-like ATPase, C-terminal domain"/>
    <property type="match status" value="1"/>
</dbReference>
<dbReference type="GO" id="GO:0000155">
    <property type="term" value="F:phosphorelay sensor kinase activity"/>
    <property type="evidence" value="ECO:0007669"/>
    <property type="project" value="TreeGrafter"/>
</dbReference>
<dbReference type="PROSITE" id="PS50109">
    <property type="entry name" value="HIS_KIN"/>
    <property type="match status" value="1"/>
</dbReference>
<evidence type="ECO:0000259" key="11">
    <source>
        <dbReference type="PROSITE" id="PS50109"/>
    </source>
</evidence>
<dbReference type="Pfam" id="PF02518">
    <property type="entry name" value="HATPase_c"/>
    <property type="match status" value="1"/>
</dbReference>
<name>A0A4R1K1M6_9GAMM</name>
<dbReference type="SUPFAM" id="SSF55874">
    <property type="entry name" value="ATPase domain of HSP90 chaperone/DNA topoisomerase II/histidine kinase"/>
    <property type="match status" value="1"/>
</dbReference>
<evidence type="ECO:0000256" key="4">
    <source>
        <dbReference type="ARBA" id="ARBA00022475"/>
    </source>
</evidence>
<dbReference type="InterPro" id="IPR005467">
    <property type="entry name" value="His_kinase_dom"/>
</dbReference>
<dbReference type="AlphaFoldDB" id="A0A4R1K1M6"/>
<evidence type="ECO:0000313" key="12">
    <source>
        <dbReference type="EMBL" id="TCK57872.1"/>
    </source>
</evidence>
<dbReference type="GO" id="GO:0004721">
    <property type="term" value="F:phosphoprotein phosphatase activity"/>
    <property type="evidence" value="ECO:0007669"/>
    <property type="project" value="TreeGrafter"/>
</dbReference>
<keyword evidence="5" id="KW-0808">Transferase</keyword>
<reference evidence="12 13" key="1">
    <citation type="submission" date="2019-03" db="EMBL/GenBank/DDBJ databases">
        <title>Genomic Encyclopedia of Type Strains, Phase IV (KMG-IV): sequencing the most valuable type-strain genomes for metagenomic binning, comparative biology and taxonomic classification.</title>
        <authorList>
            <person name="Goeker M."/>
        </authorList>
    </citation>
    <scope>NUCLEOTIDE SEQUENCE [LARGE SCALE GENOMIC DNA]</scope>
    <source>
        <strain evidence="12 13">DSM 18577</strain>
    </source>
</reference>
<dbReference type="Gene3D" id="1.10.287.130">
    <property type="match status" value="1"/>
</dbReference>
<sequence>MKKRLPFHIRLFIYLSLFTSLLIVIMTMTFSLDFDHLFFSQIRSKAEIQSNQIAHLKSLIQAIEDHDKAAIKAIMNPLAQESDASYLVIGDNHARHLYHSNPPPHMSLYMVGGDNKPVLAGKHIVTIRKGGMGFSLRSKTPIFNAQHQVIGIASVGYLIKYIEKVSYAKLDHVLYISIIALACLFTFIWFFSKNMKKHMFSMEPDEIAYLVRQQKVLLENIYEGVIAIDSQLTITHINQSARKTFEATEKNKIIIGEKISNLITDCSLLNKEEMEENDISDQLLMFNNKPVIASRNRLFLDNKLLGWVISFRDKDDINSLTQKLSQVKKYADNLRILRHEQLNWTATLAGLLHLGKYQEAIQYIELQSSDTQGVLDFVSKRFTSPYLCGLLLGKYSKAKEKGVVLEFDPACELRSKPDTLTETEFMSIIGNLIDNAIEATLKSEQYEPINIYLSENNNEFIIDISDQGIGIDESKIDNLFTKGVTSKKDKVEHGLGLHLVSNYVSKANGYLEFTPNSPKGVRCSIFIPKQL</sequence>
<evidence type="ECO:0000256" key="1">
    <source>
        <dbReference type="ARBA" id="ARBA00000085"/>
    </source>
</evidence>
<dbReference type="SMART" id="SM00387">
    <property type="entry name" value="HATPase_c"/>
    <property type="match status" value="1"/>
</dbReference>
<dbReference type="EMBL" id="SMGD01000012">
    <property type="protein sequence ID" value="TCK57872.1"/>
    <property type="molecule type" value="Genomic_DNA"/>
</dbReference>
<dbReference type="Gene3D" id="3.30.450.20">
    <property type="entry name" value="PAS domain"/>
    <property type="match status" value="2"/>
</dbReference>
<evidence type="ECO:0000256" key="3">
    <source>
        <dbReference type="ARBA" id="ARBA00012438"/>
    </source>
</evidence>
<keyword evidence="8 10" id="KW-1133">Transmembrane helix</keyword>
<comment type="subcellular location">
    <subcellularLocation>
        <location evidence="2">Cell membrane</location>
        <topology evidence="2">Multi-pass membrane protein</topology>
    </subcellularLocation>
</comment>
<dbReference type="PANTHER" id="PTHR45453:SF3">
    <property type="entry name" value="HISTIDINE KINASE"/>
    <property type="match status" value="1"/>
</dbReference>
<dbReference type="OrthoDB" id="9792686at2"/>
<dbReference type="InterPro" id="IPR050351">
    <property type="entry name" value="BphY/WalK/GraS-like"/>
</dbReference>
<evidence type="ECO:0000256" key="5">
    <source>
        <dbReference type="ARBA" id="ARBA00022679"/>
    </source>
</evidence>
<dbReference type="GO" id="GO:0005886">
    <property type="term" value="C:plasma membrane"/>
    <property type="evidence" value="ECO:0007669"/>
    <property type="project" value="UniProtKB-SubCell"/>
</dbReference>
<gene>
    <name evidence="12" type="ORF">EV690_1573</name>
</gene>
<dbReference type="GO" id="GO:0016036">
    <property type="term" value="P:cellular response to phosphate starvation"/>
    <property type="evidence" value="ECO:0007669"/>
    <property type="project" value="TreeGrafter"/>
</dbReference>
<evidence type="ECO:0000256" key="8">
    <source>
        <dbReference type="ARBA" id="ARBA00022989"/>
    </source>
</evidence>
<keyword evidence="6 10" id="KW-0812">Transmembrane</keyword>
<dbReference type="PANTHER" id="PTHR45453">
    <property type="entry name" value="PHOSPHATE REGULON SENSOR PROTEIN PHOR"/>
    <property type="match status" value="1"/>
</dbReference>
<accession>A0A4R1K1M6</accession>
<comment type="catalytic activity">
    <reaction evidence="1">
        <text>ATP + protein L-histidine = ADP + protein N-phospho-L-histidine.</text>
        <dbReference type="EC" id="2.7.13.3"/>
    </reaction>
</comment>
<comment type="caution">
    <text evidence="12">The sequence shown here is derived from an EMBL/GenBank/DDBJ whole genome shotgun (WGS) entry which is preliminary data.</text>
</comment>
<dbReference type="InterPro" id="IPR029151">
    <property type="entry name" value="Sensor-like_sf"/>
</dbReference>
<dbReference type="InterPro" id="IPR033463">
    <property type="entry name" value="sCache_3"/>
</dbReference>
<evidence type="ECO:0000256" key="6">
    <source>
        <dbReference type="ARBA" id="ARBA00022692"/>
    </source>
</evidence>
<dbReference type="EC" id="2.7.13.3" evidence="3"/>
<feature type="transmembrane region" description="Helical" evidence="10">
    <location>
        <begin position="173"/>
        <end position="192"/>
    </location>
</feature>
<dbReference type="Proteomes" id="UP000295565">
    <property type="component" value="Unassembled WGS sequence"/>
</dbReference>
<dbReference type="InterPro" id="IPR036890">
    <property type="entry name" value="HATPase_C_sf"/>
</dbReference>
<proteinExistence type="predicted"/>
<keyword evidence="13" id="KW-1185">Reference proteome</keyword>
<evidence type="ECO:0000313" key="13">
    <source>
        <dbReference type="Proteomes" id="UP000295565"/>
    </source>
</evidence>
<keyword evidence="9 10" id="KW-0472">Membrane</keyword>
<evidence type="ECO:0000256" key="9">
    <source>
        <dbReference type="ARBA" id="ARBA00023136"/>
    </source>
</evidence>
<protein>
    <recommendedName>
        <fullName evidence="3">histidine kinase</fullName>
        <ecNumber evidence="3">2.7.13.3</ecNumber>
    </recommendedName>
</protein>
<evidence type="ECO:0000256" key="10">
    <source>
        <dbReference type="SAM" id="Phobius"/>
    </source>
</evidence>